<dbReference type="PANTHER" id="PTHR46124:SF2">
    <property type="entry name" value="D-AMINOACYL-TRNA DEACYLASE"/>
    <property type="match status" value="1"/>
</dbReference>
<sequence>MSTVAWATPPEALPSPVVDNHCHLDFPYRGAVERTAAQILDEAGAVGVTRAVQIGCDIGSARWTADAIQADRRLVGGVALHPNEAPIHAAGEHPSGLDYREALAEISRLARLPRMRVIGETGLDYHHTGPEGRDAQIRSFRDHIALAKELGLVLQIHDRDAHADVLDVLDRDGAPERTVFHCFSGDAAMARVCVSRGYYVSFAGNVTFKNAAGLRAALAVTPLENVLVETDAPFLTPHPQRGRVNSPSQVAATMRTISEVLGVDLADACAAINDTSEALYGPW</sequence>
<protein>
    <submittedName>
        <fullName evidence="2">TatD DNase family protein</fullName>
        <ecNumber evidence="2">3.1.21.-</ecNumber>
    </submittedName>
</protein>
<feature type="binding site" evidence="1">
    <location>
        <position position="23"/>
    </location>
    <ligand>
        <name>a divalent metal cation</name>
        <dbReference type="ChEBI" id="CHEBI:60240"/>
        <label>1</label>
    </ligand>
</feature>
<feature type="binding site" evidence="1">
    <location>
        <position position="157"/>
    </location>
    <ligand>
        <name>a divalent metal cation</name>
        <dbReference type="ChEBI" id="CHEBI:60240"/>
        <label>2</label>
    </ligand>
</feature>
<feature type="binding site" evidence="1">
    <location>
        <position position="120"/>
    </location>
    <ligand>
        <name>a divalent metal cation</name>
        <dbReference type="ChEBI" id="CHEBI:60240"/>
        <label>1</label>
    </ligand>
</feature>
<dbReference type="PIRSF" id="PIRSF005902">
    <property type="entry name" value="DNase_TatD"/>
    <property type="match status" value="1"/>
</dbReference>
<keyword evidence="3" id="KW-1185">Reference proteome</keyword>
<dbReference type="AlphaFoldDB" id="A0A7Y9ZBJ3"/>
<gene>
    <name evidence="2" type="ORF">BKA03_002453</name>
</gene>
<name>A0A7Y9ZBJ3_9MICO</name>
<keyword evidence="2" id="KW-0378">Hydrolase</keyword>
<dbReference type="SUPFAM" id="SSF51556">
    <property type="entry name" value="Metallo-dependent hydrolases"/>
    <property type="match status" value="1"/>
</dbReference>
<dbReference type="EC" id="3.1.21.-" evidence="2"/>
<dbReference type="RefSeq" id="WP_062074180.1">
    <property type="nucleotide sequence ID" value="NZ_BBRC01000002.1"/>
</dbReference>
<dbReference type="GO" id="GO:0005829">
    <property type="term" value="C:cytosol"/>
    <property type="evidence" value="ECO:0007669"/>
    <property type="project" value="TreeGrafter"/>
</dbReference>
<dbReference type="CDD" id="cd01310">
    <property type="entry name" value="TatD_DNAse"/>
    <property type="match status" value="1"/>
</dbReference>
<dbReference type="InterPro" id="IPR001130">
    <property type="entry name" value="TatD-like"/>
</dbReference>
<feature type="binding site" evidence="1">
    <location>
        <position position="181"/>
    </location>
    <ligand>
        <name>a divalent metal cation</name>
        <dbReference type="ChEBI" id="CHEBI:60240"/>
        <label>2</label>
    </ligand>
</feature>
<accession>A0A7Y9ZBJ3</accession>
<keyword evidence="1" id="KW-0479">Metal-binding</keyword>
<evidence type="ECO:0000313" key="2">
    <source>
        <dbReference type="EMBL" id="NYI42334.1"/>
    </source>
</evidence>
<evidence type="ECO:0000256" key="1">
    <source>
        <dbReference type="PIRSR" id="PIRSR005902-1"/>
    </source>
</evidence>
<reference evidence="2 3" key="1">
    <citation type="submission" date="2020-07" db="EMBL/GenBank/DDBJ databases">
        <title>Sequencing the genomes of 1000 actinobacteria strains.</title>
        <authorList>
            <person name="Klenk H.-P."/>
        </authorList>
    </citation>
    <scope>NUCLEOTIDE SEQUENCE [LARGE SCALE GENOMIC DNA]</scope>
    <source>
        <strain evidence="2 3">DSM 19970</strain>
    </source>
</reference>
<feature type="binding site" evidence="1">
    <location>
        <position position="21"/>
    </location>
    <ligand>
        <name>a divalent metal cation</name>
        <dbReference type="ChEBI" id="CHEBI:60240"/>
        <label>1</label>
    </ligand>
</feature>
<dbReference type="GO" id="GO:0046872">
    <property type="term" value="F:metal ion binding"/>
    <property type="evidence" value="ECO:0007669"/>
    <property type="project" value="UniProtKB-KW"/>
</dbReference>
<feature type="binding site" evidence="1">
    <location>
        <position position="231"/>
    </location>
    <ligand>
        <name>a divalent metal cation</name>
        <dbReference type="ChEBI" id="CHEBI:60240"/>
        <label>1</label>
    </ligand>
</feature>
<dbReference type="PANTHER" id="PTHR46124">
    <property type="entry name" value="D-AMINOACYL-TRNA DEACYLASE"/>
    <property type="match status" value="1"/>
</dbReference>
<proteinExistence type="predicted"/>
<dbReference type="OrthoDB" id="9810005at2"/>
<evidence type="ECO:0000313" key="3">
    <source>
        <dbReference type="Proteomes" id="UP000547973"/>
    </source>
</evidence>
<dbReference type="EMBL" id="JACBZO010000001">
    <property type="protein sequence ID" value="NYI42334.1"/>
    <property type="molecule type" value="Genomic_DNA"/>
</dbReference>
<dbReference type="Gene3D" id="3.20.20.140">
    <property type="entry name" value="Metal-dependent hydrolases"/>
    <property type="match status" value="1"/>
</dbReference>
<dbReference type="Pfam" id="PF01026">
    <property type="entry name" value="TatD_DNase"/>
    <property type="match status" value="1"/>
</dbReference>
<organism evidence="2 3">
    <name type="scientific">Demequina lutea</name>
    <dbReference type="NCBI Taxonomy" id="431489"/>
    <lineage>
        <taxon>Bacteria</taxon>
        <taxon>Bacillati</taxon>
        <taxon>Actinomycetota</taxon>
        <taxon>Actinomycetes</taxon>
        <taxon>Micrococcales</taxon>
        <taxon>Demequinaceae</taxon>
        <taxon>Demequina</taxon>
    </lineage>
</organism>
<dbReference type="GO" id="GO:0016788">
    <property type="term" value="F:hydrolase activity, acting on ester bonds"/>
    <property type="evidence" value="ECO:0007669"/>
    <property type="project" value="InterPro"/>
</dbReference>
<comment type="caution">
    <text evidence="2">The sequence shown here is derived from an EMBL/GenBank/DDBJ whole genome shotgun (WGS) entry which is preliminary data.</text>
</comment>
<dbReference type="InterPro" id="IPR032466">
    <property type="entry name" value="Metal_Hydrolase"/>
</dbReference>
<dbReference type="Proteomes" id="UP000547973">
    <property type="component" value="Unassembled WGS sequence"/>
</dbReference>